<keyword evidence="9 11" id="KW-0472">Membrane</keyword>
<proteinExistence type="predicted"/>
<feature type="transmembrane region" description="Helical" evidence="11">
    <location>
        <begin position="410"/>
        <end position="437"/>
    </location>
</feature>
<dbReference type="GO" id="GO:0015031">
    <property type="term" value="P:protein transport"/>
    <property type="evidence" value="ECO:0007669"/>
    <property type="project" value="UniProtKB-KW"/>
</dbReference>
<dbReference type="PROSITE" id="PS50893">
    <property type="entry name" value="ABC_TRANSPORTER_2"/>
    <property type="match status" value="1"/>
</dbReference>
<dbReference type="OrthoDB" id="1522160at2"/>
<dbReference type="AlphaFoldDB" id="A0A246FGC5"/>
<dbReference type="Pfam" id="PF03412">
    <property type="entry name" value="Peptidase_C39"/>
    <property type="match status" value="1"/>
</dbReference>
<evidence type="ECO:0000256" key="11">
    <source>
        <dbReference type="SAM" id="Phobius"/>
    </source>
</evidence>
<feature type="domain" description="ABC transmembrane type-1" evidence="13">
    <location>
        <begin position="175"/>
        <end position="456"/>
    </location>
</feature>
<dbReference type="GO" id="GO:0006508">
    <property type="term" value="P:proteolysis"/>
    <property type="evidence" value="ECO:0007669"/>
    <property type="project" value="InterPro"/>
</dbReference>
<keyword evidence="5" id="KW-0547">Nucleotide-binding</keyword>
<comment type="subcellular location">
    <subcellularLocation>
        <location evidence="1">Cell membrane</location>
        <topology evidence="1">Multi-pass membrane protein</topology>
    </subcellularLocation>
</comment>
<dbReference type="PROSITE" id="PS50929">
    <property type="entry name" value="ABC_TM1F"/>
    <property type="match status" value="1"/>
</dbReference>
<gene>
    <name evidence="15" type="ORF">CDA63_18685</name>
</gene>
<reference evidence="15 16" key="1">
    <citation type="submission" date="2017-06" db="EMBL/GenBank/DDBJ databases">
        <title>Hymenobacter amundsenii sp. nov. isolated from regoliths in Antarctica.</title>
        <authorList>
            <person name="Sedlacek I."/>
            <person name="Kralova S."/>
            <person name="Pantucek R."/>
            <person name="Svec P."/>
            <person name="Holochova P."/>
            <person name="Stankova E."/>
            <person name="Vrbovska V."/>
            <person name="Busse H.-J."/>
        </authorList>
    </citation>
    <scope>NUCLEOTIDE SEQUENCE [LARGE SCALE GENOMIC DNA]</scope>
    <source>
        <strain evidence="15 16">CCM 8682</strain>
    </source>
</reference>
<dbReference type="InterPro" id="IPR036640">
    <property type="entry name" value="ABC1_TM_sf"/>
</dbReference>
<evidence type="ECO:0000259" key="12">
    <source>
        <dbReference type="PROSITE" id="PS50893"/>
    </source>
</evidence>
<evidence type="ECO:0000256" key="3">
    <source>
        <dbReference type="ARBA" id="ARBA00022475"/>
    </source>
</evidence>
<feature type="transmembrane region" description="Helical" evidence="11">
    <location>
        <begin position="210"/>
        <end position="231"/>
    </location>
</feature>
<evidence type="ECO:0000256" key="8">
    <source>
        <dbReference type="ARBA" id="ARBA00022989"/>
    </source>
</evidence>
<evidence type="ECO:0000256" key="4">
    <source>
        <dbReference type="ARBA" id="ARBA00022692"/>
    </source>
</evidence>
<dbReference type="InterPro" id="IPR011527">
    <property type="entry name" value="ABC1_TM_dom"/>
</dbReference>
<feature type="domain" description="ABC transporter" evidence="12">
    <location>
        <begin position="490"/>
        <end position="724"/>
    </location>
</feature>
<feature type="transmembrane region" description="Helical" evidence="11">
    <location>
        <begin position="312"/>
        <end position="332"/>
    </location>
</feature>
<keyword evidence="4 11" id="KW-0812">Transmembrane</keyword>
<keyword evidence="3" id="KW-1003">Cell membrane</keyword>
<dbReference type="InterPro" id="IPR027417">
    <property type="entry name" value="P-loop_NTPase"/>
</dbReference>
<dbReference type="SUPFAM" id="SSF90123">
    <property type="entry name" value="ABC transporter transmembrane region"/>
    <property type="match status" value="1"/>
</dbReference>
<dbReference type="GO" id="GO:0140359">
    <property type="term" value="F:ABC-type transporter activity"/>
    <property type="evidence" value="ECO:0007669"/>
    <property type="project" value="InterPro"/>
</dbReference>
<dbReference type="PANTHER" id="PTHR24221">
    <property type="entry name" value="ATP-BINDING CASSETTE SUB-FAMILY B"/>
    <property type="match status" value="1"/>
</dbReference>
<sequence>MSFKFYPQLESVDCGPACLQMVLAHLGHRYSLSELKSLCNITRLGITLHDIINGAKKTGLDASPVKATVEQLEGVPLPAVLFWRQEHYVVLYSITQDKAGPVYNIADPAYGKIQLTQELFQKEWCKNEPKGFVLILHPSNKFGEFQPSKEHSDSNYAEVLKFGRDAVGKFKGKFAIAFFLFMLAMATGWVMPFLLQAIMDLGVTPKKLDIVLIILFAQLCLFVGNSVSDFYSSKFLMNISFNLGLKFLHDFLFKLIKLPISFFDIKLNTDLIQRVEDQDRLQGFLTYKLLSFSIAVLNLVAFSLIILYYNAILFLIFLVFTVVSIGWTMLFLEKRKILDYSRFSILAENKSNIYEMISGMPEIKLNNAQSAKLNRWQATQEKLNAVILNALNLNYYQIFGVTFFNKVKDLLIIALCAYFVINNKITIGVMMSVSYIIGQLARPVDQIVDFIRSAQDAKLSFDRMHEIQHKSDENIVSQPLPSDMVSGFCIDSMSFKYEGSYNKFVLNNLSICIPKGKTTAVVGTSGSGKTTLLKILLGFYYPQKGDVYIDNHKLSEINVNDWRGRCGVVMQDGYIFSGTISENIALADEVCDLLRLNKAIETACIGEFIGSLPMGINTKIGKSGIDLSGGQKQRILIARAVYKNPDFLFFDEATSSLDANNESKIMQNLTEFLHGKTVVIIAHRLSTVKNADQIIVLDKGTIIEAGHHDELISNRSSYFELVRNQLALGN</sequence>
<comment type="caution">
    <text evidence="15">The sequence shown here is derived from an EMBL/GenBank/DDBJ whole genome shotgun (WGS) entry which is preliminary data.</text>
</comment>
<keyword evidence="7" id="KW-0653">Protein transport</keyword>
<dbReference type="InterPro" id="IPR003439">
    <property type="entry name" value="ABC_transporter-like_ATP-bd"/>
</dbReference>
<dbReference type="SUPFAM" id="SSF52540">
    <property type="entry name" value="P-loop containing nucleoside triphosphate hydrolases"/>
    <property type="match status" value="1"/>
</dbReference>
<evidence type="ECO:0000256" key="10">
    <source>
        <dbReference type="ARBA" id="ARBA00043264"/>
    </source>
</evidence>
<evidence type="ECO:0000313" key="16">
    <source>
        <dbReference type="Proteomes" id="UP000197277"/>
    </source>
</evidence>
<dbReference type="InterPro" id="IPR039421">
    <property type="entry name" value="Type_1_exporter"/>
</dbReference>
<dbReference type="GO" id="GO:0005524">
    <property type="term" value="F:ATP binding"/>
    <property type="evidence" value="ECO:0007669"/>
    <property type="project" value="UniProtKB-KW"/>
</dbReference>
<dbReference type="CDD" id="cd18571">
    <property type="entry name" value="ABC_6TM_peptidase_like"/>
    <property type="match status" value="1"/>
</dbReference>
<evidence type="ECO:0000259" key="13">
    <source>
        <dbReference type="PROSITE" id="PS50929"/>
    </source>
</evidence>
<dbReference type="Proteomes" id="UP000197277">
    <property type="component" value="Unassembled WGS sequence"/>
</dbReference>
<dbReference type="RefSeq" id="WP_088465977.1">
    <property type="nucleotide sequence ID" value="NZ_NIRR01000054.1"/>
</dbReference>
<name>A0A246FGC5_9BACT</name>
<dbReference type="InterPro" id="IPR005074">
    <property type="entry name" value="Peptidase_C39"/>
</dbReference>
<feature type="transmembrane region" description="Helical" evidence="11">
    <location>
        <begin position="174"/>
        <end position="198"/>
    </location>
</feature>
<dbReference type="FunFam" id="3.40.50.300:FF:000299">
    <property type="entry name" value="ABC transporter ATP-binding protein/permease"/>
    <property type="match status" value="1"/>
</dbReference>
<dbReference type="PANTHER" id="PTHR24221:SF654">
    <property type="entry name" value="ATP-BINDING CASSETTE SUB-FAMILY B MEMBER 6"/>
    <property type="match status" value="1"/>
</dbReference>
<dbReference type="InterPro" id="IPR003593">
    <property type="entry name" value="AAA+_ATPase"/>
</dbReference>
<dbReference type="GO" id="GO:0008233">
    <property type="term" value="F:peptidase activity"/>
    <property type="evidence" value="ECO:0007669"/>
    <property type="project" value="InterPro"/>
</dbReference>
<keyword evidence="16" id="KW-1185">Reference proteome</keyword>
<accession>A0A246FGC5</accession>
<evidence type="ECO:0000256" key="6">
    <source>
        <dbReference type="ARBA" id="ARBA00022840"/>
    </source>
</evidence>
<dbReference type="Gene3D" id="3.90.70.10">
    <property type="entry name" value="Cysteine proteinases"/>
    <property type="match status" value="1"/>
</dbReference>
<dbReference type="EMBL" id="NIRR01000054">
    <property type="protein sequence ID" value="OWP61571.1"/>
    <property type="molecule type" value="Genomic_DNA"/>
</dbReference>
<dbReference type="GO" id="GO:0016887">
    <property type="term" value="F:ATP hydrolysis activity"/>
    <property type="evidence" value="ECO:0007669"/>
    <property type="project" value="InterPro"/>
</dbReference>
<dbReference type="InterPro" id="IPR017871">
    <property type="entry name" value="ABC_transporter-like_CS"/>
</dbReference>
<keyword evidence="10" id="KW-0080">Bacteriocin transport</keyword>
<protein>
    <submittedName>
        <fullName evidence="15">ABC transporter ATP-binding protein</fullName>
    </submittedName>
</protein>
<dbReference type="PROSITE" id="PS50990">
    <property type="entry name" value="PEPTIDASE_C39"/>
    <property type="match status" value="1"/>
</dbReference>
<dbReference type="Pfam" id="PF00005">
    <property type="entry name" value="ABC_tran"/>
    <property type="match status" value="1"/>
</dbReference>
<keyword evidence="6 15" id="KW-0067">ATP-binding</keyword>
<evidence type="ECO:0000313" key="15">
    <source>
        <dbReference type="EMBL" id="OWP61571.1"/>
    </source>
</evidence>
<dbReference type="SMART" id="SM00382">
    <property type="entry name" value="AAA"/>
    <property type="match status" value="1"/>
</dbReference>
<evidence type="ECO:0000259" key="14">
    <source>
        <dbReference type="PROSITE" id="PS50990"/>
    </source>
</evidence>
<keyword evidence="8 11" id="KW-1133">Transmembrane helix</keyword>
<dbReference type="Pfam" id="PF00664">
    <property type="entry name" value="ABC_membrane"/>
    <property type="match status" value="1"/>
</dbReference>
<organism evidence="15 16">
    <name type="scientific">Hymenobacter amundsenii</name>
    <dbReference type="NCBI Taxonomy" id="2006685"/>
    <lineage>
        <taxon>Bacteria</taxon>
        <taxon>Pseudomonadati</taxon>
        <taxon>Bacteroidota</taxon>
        <taxon>Cytophagia</taxon>
        <taxon>Cytophagales</taxon>
        <taxon>Hymenobacteraceae</taxon>
        <taxon>Hymenobacter</taxon>
    </lineage>
</organism>
<dbReference type="PROSITE" id="PS00211">
    <property type="entry name" value="ABC_TRANSPORTER_1"/>
    <property type="match status" value="1"/>
</dbReference>
<keyword evidence="2" id="KW-0813">Transport</keyword>
<dbReference type="Gene3D" id="1.20.1560.10">
    <property type="entry name" value="ABC transporter type 1, transmembrane domain"/>
    <property type="match status" value="1"/>
</dbReference>
<evidence type="ECO:0000256" key="5">
    <source>
        <dbReference type="ARBA" id="ARBA00022741"/>
    </source>
</evidence>
<feature type="domain" description="Peptidase C39" evidence="14">
    <location>
        <begin position="8"/>
        <end position="131"/>
    </location>
</feature>
<evidence type="ECO:0000256" key="2">
    <source>
        <dbReference type="ARBA" id="ARBA00022448"/>
    </source>
</evidence>
<dbReference type="GO" id="GO:0034040">
    <property type="term" value="F:ATPase-coupled lipid transmembrane transporter activity"/>
    <property type="evidence" value="ECO:0007669"/>
    <property type="project" value="TreeGrafter"/>
</dbReference>
<evidence type="ECO:0000256" key="7">
    <source>
        <dbReference type="ARBA" id="ARBA00022927"/>
    </source>
</evidence>
<dbReference type="GO" id="GO:0005886">
    <property type="term" value="C:plasma membrane"/>
    <property type="evidence" value="ECO:0007669"/>
    <property type="project" value="UniProtKB-SubCell"/>
</dbReference>
<dbReference type="Gene3D" id="3.40.50.300">
    <property type="entry name" value="P-loop containing nucleotide triphosphate hydrolases"/>
    <property type="match status" value="1"/>
</dbReference>
<dbReference type="GO" id="GO:0043213">
    <property type="term" value="P:bacteriocin transport"/>
    <property type="evidence" value="ECO:0007669"/>
    <property type="project" value="UniProtKB-KW"/>
</dbReference>
<evidence type="ECO:0000256" key="9">
    <source>
        <dbReference type="ARBA" id="ARBA00023136"/>
    </source>
</evidence>
<feature type="transmembrane region" description="Helical" evidence="11">
    <location>
        <begin position="284"/>
        <end position="306"/>
    </location>
</feature>
<evidence type="ECO:0000256" key="1">
    <source>
        <dbReference type="ARBA" id="ARBA00004651"/>
    </source>
</evidence>